<reference evidence="1" key="1">
    <citation type="journal article" date="2012" name="Mol. Plant Microbe Interact.">
        <title>A highly conserved effector in Fusarium oxysporum is required for full virulence on Arabidopsis.</title>
        <authorList>
            <person name="Thatcher L.F."/>
            <person name="Gardiner D.M."/>
            <person name="Kazan K."/>
            <person name="Manners J."/>
        </authorList>
    </citation>
    <scope>NUCLEOTIDE SEQUENCE [LARGE SCALE GENOMIC DNA]</scope>
    <source>
        <strain evidence="1">Fo5176</strain>
    </source>
</reference>
<comment type="caution">
    <text evidence="1">The sequence shown here is derived from an EMBL/GenBank/DDBJ whole genome shotgun (WGS) entry which is preliminary data.</text>
</comment>
<dbReference type="AlphaFoldDB" id="F9FYG4"/>
<proteinExistence type="predicted"/>
<dbReference type="EMBL" id="AFQF01002879">
    <property type="protein sequence ID" value="EGU78060.1"/>
    <property type="molecule type" value="Genomic_DNA"/>
</dbReference>
<protein>
    <submittedName>
        <fullName evidence="1">Uncharacterized protein</fullName>
    </submittedName>
</protein>
<sequence>MSKLFSGEYKQLCTLPEKSPGAFCSVEVARTISIAIIKAALDLDECCGNVRHFAKTGFNDQQLPIMIENNPVYSPTGPNLPMVCVLQRPGQSFKGTPATYIKALANRSVDLSKRHHSYQPLLTSFAIKNLHNKGYGNESKLHEMWKEDARAFQRTHASPPSDPPVCFSLRRRTEFHFPKRDL</sequence>
<accession>F9FYG4</accession>
<name>F9FYG4_FUSOF</name>
<dbReference type="OrthoDB" id="1046782at2759"/>
<gene>
    <name evidence="1" type="ORF">FOXB_11446</name>
</gene>
<organism evidence="1">
    <name type="scientific">Fusarium oxysporum (strain Fo5176)</name>
    <name type="common">Fusarium vascular wilt</name>
    <dbReference type="NCBI Taxonomy" id="660025"/>
    <lineage>
        <taxon>Eukaryota</taxon>
        <taxon>Fungi</taxon>
        <taxon>Dikarya</taxon>
        <taxon>Ascomycota</taxon>
        <taxon>Pezizomycotina</taxon>
        <taxon>Sordariomycetes</taxon>
        <taxon>Hypocreomycetidae</taxon>
        <taxon>Hypocreales</taxon>
        <taxon>Nectriaceae</taxon>
        <taxon>Fusarium</taxon>
        <taxon>Fusarium oxysporum species complex</taxon>
    </lineage>
</organism>
<evidence type="ECO:0000313" key="1">
    <source>
        <dbReference type="EMBL" id="EGU78060.1"/>
    </source>
</evidence>